<reference evidence="5" key="1">
    <citation type="submission" date="2025-08" db="UniProtKB">
        <authorList>
            <consortium name="RefSeq"/>
        </authorList>
    </citation>
    <scope>IDENTIFICATION</scope>
</reference>
<dbReference type="RefSeq" id="XP_039114871.1">
    <property type="nucleotide sequence ID" value="XM_039258937.1"/>
</dbReference>
<evidence type="ECO:0000256" key="1">
    <source>
        <dbReference type="SAM" id="Phobius"/>
    </source>
</evidence>
<protein>
    <submittedName>
        <fullName evidence="5">Uncharacterized protein LOC120250153</fullName>
    </submittedName>
</protein>
<keyword evidence="1" id="KW-0812">Transmembrane</keyword>
<keyword evidence="1" id="KW-0472">Membrane</keyword>
<keyword evidence="4" id="KW-1185">Reference proteome</keyword>
<dbReference type="PANTHER" id="PTHR32166">
    <property type="entry name" value="OSJNBA0013A04.12 PROTEIN"/>
    <property type="match status" value="1"/>
</dbReference>
<dbReference type="Proteomes" id="UP001515500">
    <property type="component" value="Chromosome 19"/>
</dbReference>
<accession>A0AB40AKS7</accession>
<dbReference type="InterPro" id="IPR008906">
    <property type="entry name" value="HATC_C_dom"/>
</dbReference>
<feature type="domain" description="DUF659" evidence="2">
    <location>
        <begin position="3"/>
        <end position="72"/>
    </location>
</feature>
<evidence type="ECO:0000313" key="5">
    <source>
        <dbReference type="RefSeq" id="XP_039114871.1"/>
    </source>
</evidence>
<dbReference type="Pfam" id="PF05699">
    <property type="entry name" value="Dimer_Tnp_hAT"/>
    <property type="match status" value="1"/>
</dbReference>
<dbReference type="InterPro" id="IPR012337">
    <property type="entry name" value="RNaseH-like_sf"/>
</dbReference>
<organism evidence="4 5">
    <name type="scientific">Dioscorea cayennensis subsp. rotundata</name>
    <name type="common">White Guinea yam</name>
    <name type="synonym">Dioscorea rotundata</name>
    <dbReference type="NCBI Taxonomy" id="55577"/>
    <lineage>
        <taxon>Eukaryota</taxon>
        <taxon>Viridiplantae</taxon>
        <taxon>Streptophyta</taxon>
        <taxon>Embryophyta</taxon>
        <taxon>Tracheophyta</taxon>
        <taxon>Spermatophyta</taxon>
        <taxon>Magnoliopsida</taxon>
        <taxon>Liliopsida</taxon>
        <taxon>Dioscoreales</taxon>
        <taxon>Dioscoreaceae</taxon>
        <taxon>Dioscorea</taxon>
    </lineage>
</organism>
<feature type="transmembrane region" description="Helical" evidence="1">
    <location>
        <begin position="108"/>
        <end position="133"/>
    </location>
</feature>
<dbReference type="GO" id="GO:0046983">
    <property type="term" value="F:protein dimerization activity"/>
    <property type="evidence" value="ECO:0007669"/>
    <property type="project" value="InterPro"/>
</dbReference>
<gene>
    <name evidence="5" type="primary">LOC120250153</name>
</gene>
<proteinExistence type="predicted"/>
<sequence length="458" mass="53019">MEYKDKYYVATLIKDAIGEIGAHNVVQVITDNAPVCKAAGSLVEMQFSHIFWTPCVAHTLNLALKNICAAKNTEENEVTYDALCWITEIGDDAIFIRNFIMNHSMRLAIFNAFVSLKLLAIAETHFASVIIMLKRLKIIKRGLQTMVISEEWCSYKEDDVSKATKVKEIILNDSWWDKVDYILSFTTPIYDMLRVMDTDKPTLHLVYEMWNTMIEKVKTTIYMHEHRQLEERSTFYEVIYAILIDRWTKSSTPLHCMAHSLNPRYYSNEWLNEVPNRLAPHRDAEISEERNKCLRRYFPSNEERKMVFQEFASFSGALDAFGTFDSLQDRWNLEPKSWWLVHGSSTPLLQGLALKLLGQPSSSSCCERNWSTYSFIHSLKRNKMNPQRAEDLVFVHTNLQLLSRSSPQYNEGLSKNWDIGGDLFDSFEGVGVLEVANLSLDEPEIEKILFSNEEDIEK</sequence>
<feature type="domain" description="HAT C-terminal dimerisation" evidence="3">
    <location>
        <begin position="318"/>
        <end position="399"/>
    </location>
</feature>
<evidence type="ECO:0000313" key="4">
    <source>
        <dbReference type="Proteomes" id="UP001515500"/>
    </source>
</evidence>
<keyword evidence="1" id="KW-1133">Transmembrane helix</keyword>
<evidence type="ECO:0000259" key="2">
    <source>
        <dbReference type="Pfam" id="PF04937"/>
    </source>
</evidence>
<evidence type="ECO:0000259" key="3">
    <source>
        <dbReference type="Pfam" id="PF05699"/>
    </source>
</evidence>
<dbReference type="Pfam" id="PF04937">
    <property type="entry name" value="DUF659"/>
    <property type="match status" value="1"/>
</dbReference>
<dbReference type="InterPro" id="IPR007021">
    <property type="entry name" value="DUF659"/>
</dbReference>
<dbReference type="GeneID" id="120250153"/>
<dbReference type="SUPFAM" id="SSF53098">
    <property type="entry name" value="Ribonuclease H-like"/>
    <property type="match status" value="1"/>
</dbReference>
<dbReference type="PANTHER" id="PTHR32166:SF81">
    <property type="entry name" value="OS06G0658400 PROTEIN"/>
    <property type="match status" value="1"/>
</dbReference>
<dbReference type="AlphaFoldDB" id="A0AB40AKS7"/>
<name>A0AB40AKS7_DIOCR</name>